<protein>
    <recommendedName>
        <fullName evidence="3">Divergent PAP2 family protein</fullName>
    </recommendedName>
</protein>
<sequence length="172" mass="18526">MILDHQPINLLQQFLDNGVLAWALIACGFAQFSKLLIELTIHRRWRPAVLIETGGMPSSHSALVSGAAAGIGWQQGLDNPLFALAVAVAFVIMYDASGVRRAAGNIASRVNSFPEEIWGEAVPKPLKESLGHNRFEVLVGGIIGPLIVLIGLTFAGSPLDIFQSFGWLIKIN</sequence>
<dbReference type="RefSeq" id="YP_002049404.1">
    <property type="nucleotide sequence ID" value="NC_011087.1"/>
</dbReference>
<dbReference type="EMBL" id="CP000815">
    <property type="protein sequence ID" value="ACB43194.1"/>
    <property type="molecule type" value="Genomic_DNA"/>
</dbReference>
<dbReference type="InterPro" id="IPR003832">
    <property type="entry name" value="DUF212"/>
</dbReference>
<keyword evidence="1" id="KW-1133">Transmembrane helix</keyword>
<reference evidence="2" key="1">
    <citation type="submission" date="2007-08" db="EMBL/GenBank/DDBJ databases">
        <authorList>
            <person name="Gloeckner G."/>
            <person name="Nowack E."/>
            <person name="Melkonian M."/>
        </authorList>
    </citation>
    <scope>NUCLEOTIDE SEQUENCE</scope>
</reference>
<evidence type="ECO:0008006" key="3">
    <source>
        <dbReference type="Google" id="ProtNLM"/>
    </source>
</evidence>
<evidence type="ECO:0000256" key="1">
    <source>
        <dbReference type="SAM" id="Phobius"/>
    </source>
</evidence>
<feature type="transmembrane region" description="Helical" evidence="1">
    <location>
        <begin position="49"/>
        <end position="73"/>
    </location>
</feature>
<accession>B1X5H5</accession>
<feature type="transmembrane region" description="Helical" evidence="1">
    <location>
        <begin position="20"/>
        <end position="37"/>
    </location>
</feature>
<dbReference type="PANTHER" id="PTHR31446:SF29">
    <property type="entry name" value="ACID PHOSPHATASE_VANADIUM-DEPENDENT HALOPEROXIDASE-RELATED PROTEIN"/>
    <property type="match status" value="1"/>
</dbReference>
<keyword evidence="1" id="KW-0812">Transmembrane</keyword>
<gene>
    <name evidence="2" type="ordered locus">PCC_0779</name>
</gene>
<feature type="transmembrane region" description="Helical" evidence="1">
    <location>
        <begin position="79"/>
        <end position="96"/>
    </location>
</feature>
<dbReference type="Pfam" id="PF02681">
    <property type="entry name" value="DUF212"/>
    <property type="match status" value="1"/>
</dbReference>
<keyword evidence="1" id="KW-0472">Membrane</keyword>
<proteinExistence type="predicted"/>
<dbReference type="GeneID" id="6481516"/>
<evidence type="ECO:0000313" key="2">
    <source>
        <dbReference type="EMBL" id="ACB43194.1"/>
    </source>
</evidence>
<name>B1X5H5_PAUCH</name>
<organism evidence="2">
    <name type="scientific">Paulinella chromatophora</name>
    <dbReference type="NCBI Taxonomy" id="39717"/>
    <lineage>
        <taxon>Eukaryota</taxon>
        <taxon>Sar</taxon>
        <taxon>Rhizaria</taxon>
        <taxon>Cercozoa</taxon>
        <taxon>Imbricatea</taxon>
        <taxon>Silicofilosea</taxon>
        <taxon>Euglyphida</taxon>
        <taxon>Paulinellidae</taxon>
        <taxon>Paulinella</taxon>
    </lineage>
</organism>
<feature type="transmembrane region" description="Helical" evidence="1">
    <location>
        <begin position="137"/>
        <end position="157"/>
    </location>
</feature>
<keyword evidence="2" id="KW-0934">Plastid</keyword>
<reference evidence="2" key="2">
    <citation type="journal article" date="2008" name="Curr. Biol.">
        <title>Chromatophore genome sequence of Paulinella sheds light on acquisition of photosynthesis by eukaryotes.</title>
        <authorList>
            <person name="Nowack E.C.M."/>
            <person name="Melkonian M."/>
            <person name="Gloeckner G."/>
        </authorList>
    </citation>
    <scope>NUCLEOTIDE SEQUENCE [LARGE SCALE GENOMIC DNA]</scope>
</reference>
<dbReference type="PANTHER" id="PTHR31446">
    <property type="entry name" value="ACID PHOSPHATASE/VANADIUM-DEPENDENT HALOPEROXIDASE-RELATED PROTEIN"/>
    <property type="match status" value="1"/>
</dbReference>
<geneLocation type="organellar chromatophore" evidence="2"/>
<dbReference type="AlphaFoldDB" id="B1X5H5"/>